<keyword evidence="4" id="KW-0646">Protease inhibitor</keyword>
<dbReference type="PROSITE" id="PS51468">
    <property type="entry name" value="VIT"/>
    <property type="match status" value="1"/>
</dbReference>
<keyword evidence="7" id="KW-0325">Glycoprotein</keyword>
<evidence type="ECO:0000256" key="6">
    <source>
        <dbReference type="ARBA" id="ARBA00022900"/>
    </source>
</evidence>
<protein>
    <recommendedName>
        <fullName evidence="14">Inter-alpha-trypsin inhibitor heavy chain H3-like</fullName>
    </recommendedName>
</protein>
<dbReference type="PANTHER" id="PTHR10338:SF119">
    <property type="entry name" value="INTER-ALPHA-TRYPSIN INHIBITOR HEAVY CHAIN H4"/>
    <property type="match status" value="1"/>
</dbReference>
<dbReference type="InterPro" id="IPR050934">
    <property type="entry name" value="ITIH"/>
</dbReference>
<evidence type="ECO:0000259" key="11">
    <source>
        <dbReference type="PROSITE" id="PS51468"/>
    </source>
</evidence>
<dbReference type="Gene3D" id="3.40.50.410">
    <property type="entry name" value="von Willebrand factor, type A domain"/>
    <property type="match status" value="1"/>
</dbReference>
<feature type="compositionally biased region" description="Pro residues" evidence="8">
    <location>
        <begin position="682"/>
        <end position="696"/>
    </location>
</feature>
<organism evidence="12 13">
    <name type="scientific">Aldrovandia affinis</name>
    <dbReference type="NCBI Taxonomy" id="143900"/>
    <lineage>
        <taxon>Eukaryota</taxon>
        <taxon>Metazoa</taxon>
        <taxon>Chordata</taxon>
        <taxon>Craniata</taxon>
        <taxon>Vertebrata</taxon>
        <taxon>Euteleostomi</taxon>
        <taxon>Actinopterygii</taxon>
        <taxon>Neopterygii</taxon>
        <taxon>Teleostei</taxon>
        <taxon>Notacanthiformes</taxon>
        <taxon>Halosauridae</taxon>
        <taxon>Aldrovandia</taxon>
    </lineage>
</organism>
<evidence type="ECO:0000256" key="8">
    <source>
        <dbReference type="SAM" id="MobiDB-lite"/>
    </source>
</evidence>
<dbReference type="SMART" id="SM00609">
    <property type="entry name" value="VIT"/>
    <property type="match status" value="1"/>
</dbReference>
<keyword evidence="6" id="KW-0722">Serine protease inhibitor</keyword>
<feature type="signal peptide" evidence="9">
    <location>
        <begin position="1"/>
        <end position="18"/>
    </location>
</feature>
<dbReference type="InterPro" id="IPR013694">
    <property type="entry name" value="VIT"/>
</dbReference>
<evidence type="ECO:0000256" key="4">
    <source>
        <dbReference type="ARBA" id="ARBA00022690"/>
    </source>
</evidence>
<dbReference type="PANTHER" id="PTHR10338">
    <property type="entry name" value="INTER-ALPHA-TRYPSIN INHIBITOR HEAVY CHAIN FAMILY MEMBER"/>
    <property type="match status" value="1"/>
</dbReference>
<reference evidence="12" key="1">
    <citation type="journal article" date="2023" name="Science">
        <title>Genome structures resolve the early diversification of teleost fishes.</title>
        <authorList>
            <person name="Parey E."/>
            <person name="Louis A."/>
            <person name="Montfort J."/>
            <person name="Bouchez O."/>
            <person name="Roques C."/>
            <person name="Iampietro C."/>
            <person name="Lluch J."/>
            <person name="Castinel A."/>
            <person name="Donnadieu C."/>
            <person name="Desvignes T."/>
            <person name="Floi Bucao C."/>
            <person name="Jouanno E."/>
            <person name="Wen M."/>
            <person name="Mejri S."/>
            <person name="Dirks R."/>
            <person name="Jansen H."/>
            <person name="Henkel C."/>
            <person name="Chen W.J."/>
            <person name="Zahm M."/>
            <person name="Cabau C."/>
            <person name="Klopp C."/>
            <person name="Thompson A.W."/>
            <person name="Robinson-Rechavi M."/>
            <person name="Braasch I."/>
            <person name="Lecointre G."/>
            <person name="Bobe J."/>
            <person name="Postlethwait J.H."/>
            <person name="Berthelot C."/>
            <person name="Roest Crollius H."/>
            <person name="Guiguen Y."/>
        </authorList>
    </citation>
    <scope>NUCLEOTIDE SEQUENCE</scope>
    <source>
        <strain evidence="12">NC1722</strain>
    </source>
</reference>
<feature type="region of interest" description="Disordered" evidence="8">
    <location>
        <begin position="661"/>
        <end position="715"/>
    </location>
</feature>
<dbReference type="InterPro" id="IPR002035">
    <property type="entry name" value="VWF_A"/>
</dbReference>
<dbReference type="Proteomes" id="UP001221898">
    <property type="component" value="Unassembled WGS sequence"/>
</dbReference>
<dbReference type="Pfam" id="PF00092">
    <property type="entry name" value="VWA"/>
    <property type="match status" value="1"/>
</dbReference>
<comment type="subcellular location">
    <subcellularLocation>
        <location evidence="1">Secreted</location>
    </subcellularLocation>
</comment>
<dbReference type="InterPro" id="IPR036465">
    <property type="entry name" value="vWFA_dom_sf"/>
</dbReference>
<dbReference type="GO" id="GO:0005576">
    <property type="term" value="C:extracellular region"/>
    <property type="evidence" value="ECO:0007669"/>
    <property type="project" value="UniProtKB-SubCell"/>
</dbReference>
<evidence type="ECO:0000256" key="5">
    <source>
        <dbReference type="ARBA" id="ARBA00022729"/>
    </source>
</evidence>
<feature type="domain" description="VIT" evidence="11">
    <location>
        <begin position="21"/>
        <end position="150"/>
    </location>
</feature>
<dbReference type="PROSITE" id="PS50234">
    <property type="entry name" value="VWFA"/>
    <property type="match status" value="1"/>
</dbReference>
<dbReference type="Pfam" id="PF08487">
    <property type="entry name" value="VIT"/>
    <property type="match status" value="1"/>
</dbReference>
<dbReference type="FunFam" id="3.40.50.410:FF:000013">
    <property type="entry name" value="inter-alpha-trypsin inhibitor heavy chain H2"/>
    <property type="match status" value="1"/>
</dbReference>
<comment type="caution">
    <text evidence="12">The sequence shown here is derived from an EMBL/GenBank/DDBJ whole genome shotgun (WGS) entry which is preliminary data.</text>
</comment>
<evidence type="ECO:0000313" key="13">
    <source>
        <dbReference type="Proteomes" id="UP001221898"/>
    </source>
</evidence>
<feature type="domain" description="VWFA" evidence="10">
    <location>
        <begin position="275"/>
        <end position="457"/>
    </location>
</feature>
<comment type="similarity">
    <text evidence="2">Belongs to the ITIH family.</text>
</comment>
<dbReference type="SUPFAM" id="SSF53300">
    <property type="entry name" value="vWA-like"/>
    <property type="match status" value="1"/>
</dbReference>
<keyword evidence="5 9" id="KW-0732">Signal</keyword>
<evidence type="ECO:0000256" key="9">
    <source>
        <dbReference type="SAM" id="SignalP"/>
    </source>
</evidence>
<evidence type="ECO:0008006" key="14">
    <source>
        <dbReference type="Google" id="ProtNLM"/>
    </source>
</evidence>
<sequence length="922" mass="102405">MLPHALLLLCLLLASASTSPVRRDTVTSTGKVKDLDIYSFHIKSTVSSRYAMTVITSRVANRANESREVLFHVELPKNAFISKFSMTMDGQVYNGVVKKKEEAQTQYHQAVSRGQSAGLVSAVGRTLEQFQTSVTVAAHSKVTFELTYEELLKRRLGQYQLLIKARPTQIVKDFKIEVRVNEQQGIRFLQTQGSLIADERASAINSTVSEKEALVQFSPSKEQQQCSSCMEAGLNGDLIIIYDVNRAQSKGDIQVSQGYFVHYFAPTDLPRIPKNVVFIIDQSGSMHGQKIEQTREALLTIFKEIPEEDHFGLITFDHQVIPWKDHLLPATSDNLLAARDFVRSIRDRGSTDINSALLEGVQMLNRFRESHPQKGTASILILLTDGDPTSGVIDLRKIQANVKEAIGRKYTLYCLGFGFDVNYEFLEKMALENEGVARRIYSDSDAALQLRGFYEEVATPLLLDVQLNYTGVSNLTQTRFAQYYNGSEIVVCGQVTDNNLEGFTAEVKANTKREEVVFRTAVEEKGMSEMLTLYIFEMYIQRLWAYLTVQQQLEKTLLLTGDEHARMKEQALALALKYSFVTPLTSMVVTKPAGEEQVSHKPKEGEDPANKGFQTMRHGSGVMLGHGSGVMLVHGYPGGYPASPMRPPVFHQLPGIGLDHLDQDSAYDMDYDMGPATRPSHGPGPRPSHGPAPRPTHGPATRPSHGHVDAPTHMPTQVVPKHQSVRFLLPGSNPPCYDLNVEGDPIFVLLEDAGVSITAQVKGAGFSTIAIHLGQDRHMMVNTTDISLGTDLYSWSQLPDSVQYHSVLVHGYGRELKVTLGGIIFHTVLYQQDGDHFLWPDINQSLPGSNVTGLMGRLHTQYNLTQTAAPSTDLTILGQVVTASRASAVDYRLFSMPTVDCWLFQYQSVLQGELSDFKVHKL</sequence>
<accession>A0AAD7SCN5</accession>
<evidence type="ECO:0000256" key="1">
    <source>
        <dbReference type="ARBA" id="ARBA00004613"/>
    </source>
</evidence>
<evidence type="ECO:0000313" key="12">
    <source>
        <dbReference type="EMBL" id="KAJ8400175.1"/>
    </source>
</evidence>
<feature type="region of interest" description="Disordered" evidence="8">
    <location>
        <begin position="592"/>
        <end position="618"/>
    </location>
</feature>
<evidence type="ECO:0000259" key="10">
    <source>
        <dbReference type="PROSITE" id="PS50234"/>
    </source>
</evidence>
<dbReference type="EMBL" id="JAINUG010000078">
    <property type="protein sequence ID" value="KAJ8400175.1"/>
    <property type="molecule type" value="Genomic_DNA"/>
</dbReference>
<dbReference type="GO" id="GO:0004867">
    <property type="term" value="F:serine-type endopeptidase inhibitor activity"/>
    <property type="evidence" value="ECO:0007669"/>
    <property type="project" value="UniProtKB-KW"/>
</dbReference>
<evidence type="ECO:0000256" key="2">
    <source>
        <dbReference type="ARBA" id="ARBA00010158"/>
    </source>
</evidence>
<evidence type="ECO:0000256" key="7">
    <source>
        <dbReference type="ARBA" id="ARBA00023180"/>
    </source>
</evidence>
<proteinExistence type="inferred from homology"/>
<gene>
    <name evidence="12" type="ORF">AAFF_G00398690</name>
</gene>
<keyword evidence="3" id="KW-0964">Secreted</keyword>
<name>A0AAD7SCN5_9TELE</name>
<dbReference type="AlphaFoldDB" id="A0AAD7SCN5"/>
<feature type="chain" id="PRO_5042223687" description="Inter-alpha-trypsin inhibitor heavy chain H3-like" evidence="9">
    <location>
        <begin position="19"/>
        <end position="922"/>
    </location>
</feature>
<evidence type="ECO:0000256" key="3">
    <source>
        <dbReference type="ARBA" id="ARBA00022525"/>
    </source>
</evidence>
<dbReference type="SMART" id="SM00327">
    <property type="entry name" value="VWA"/>
    <property type="match status" value="1"/>
</dbReference>
<feature type="compositionally biased region" description="Basic and acidic residues" evidence="8">
    <location>
        <begin position="593"/>
        <end position="609"/>
    </location>
</feature>
<keyword evidence="13" id="KW-1185">Reference proteome</keyword>